<comment type="caution">
    <text evidence="8">The sequence shown here is derived from an EMBL/GenBank/DDBJ whole genome shotgun (WGS) entry which is preliminary data.</text>
</comment>
<keyword evidence="5 7" id="KW-0472">Membrane</keyword>
<gene>
    <name evidence="8" type="ORF">CXB51_025577</name>
</gene>
<dbReference type="GO" id="GO:0012505">
    <property type="term" value="C:endomembrane system"/>
    <property type="evidence" value="ECO:0007669"/>
    <property type="project" value="UniProtKB-SubCell"/>
</dbReference>
<dbReference type="OrthoDB" id="1861835at2759"/>
<name>A0A8J5Z484_9ROSI</name>
<evidence type="ECO:0000256" key="4">
    <source>
        <dbReference type="ARBA" id="ARBA00022989"/>
    </source>
</evidence>
<keyword evidence="3" id="KW-0732">Signal</keyword>
<evidence type="ECO:0000256" key="2">
    <source>
        <dbReference type="ARBA" id="ARBA00022692"/>
    </source>
</evidence>
<dbReference type="PANTHER" id="PTHR31769">
    <property type="entry name" value="OS07G0462200 PROTEIN-RELATED"/>
    <property type="match status" value="1"/>
</dbReference>
<keyword evidence="9" id="KW-1185">Reference proteome</keyword>
<comment type="subcellular location">
    <subcellularLocation>
        <location evidence="1">Endomembrane system</location>
        <topology evidence="1">Multi-pass membrane protein</topology>
    </subcellularLocation>
</comment>
<evidence type="ECO:0000256" key="3">
    <source>
        <dbReference type="ARBA" id="ARBA00022729"/>
    </source>
</evidence>
<dbReference type="Pfam" id="PF06749">
    <property type="entry name" value="DUF1218"/>
    <property type="match status" value="1"/>
</dbReference>
<evidence type="ECO:0000313" key="8">
    <source>
        <dbReference type="EMBL" id="KAG8480874.1"/>
    </source>
</evidence>
<evidence type="ECO:0000313" key="9">
    <source>
        <dbReference type="Proteomes" id="UP000701853"/>
    </source>
</evidence>
<dbReference type="AlphaFoldDB" id="A0A8J5Z484"/>
<accession>A0A8J5Z484</accession>
<sequence>MAKKFHFEAKMKKKKGWEMHFEIKDGGRCKGQNHWNLWALSNLCSKLFYNSFSFVVTIICGLFCFVLCLIAEATRSQEKWVESGEDGKDVKYECIYSGSGKMALLCSAVAFVGLAVVMLVEHMYMLIAVSKSPPPVLLSWDPDSTQFKTLTWQAGFFFVTTWLCFAVAEILLLIGLSVESGHLKNWSKPRESCLIIREGLFCAAGVLTLMTVFLAAGLYLTALHAQKLFQQQQLVRQQVLETTVLYTSPPGSPPHRLTTMAREDPVITELPNQPLPFSFSGGFQKAI</sequence>
<reference evidence="8 9" key="1">
    <citation type="journal article" date="2021" name="bioRxiv">
        <title>The Gossypium anomalum genome as a resource for cotton improvement and evolutionary analysis of hybrid incompatibility.</title>
        <authorList>
            <person name="Grover C.E."/>
            <person name="Yuan D."/>
            <person name="Arick M.A."/>
            <person name="Miller E.R."/>
            <person name="Hu G."/>
            <person name="Peterson D.G."/>
            <person name="Wendel J.F."/>
            <person name="Udall J.A."/>
        </authorList>
    </citation>
    <scope>NUCLEOTIDE SEQUENCE [LARGE SCALE GENOMIC DNA]</scope>
    <source>
        <strain evidence="8">JFW-Udall</strain>
        <tissue evidence="8">Leaf</tissue>
    </source>
</reference>
<dbReference type="InterPro" id="IPR052222">
    <property type="entry name" value="DESIGUAL"/>
</dbReference>
<protein>
    <submittedName>
        <fullName evidence="8">Uncharacterized protein</fullName>
    </submittedName>
</protein>
<dbReference type="Proteomes" id="UP000701853">
    <property type="component" value="Chromosome 10"/>
</dbReference>
<comment type="similarity">
    <text evidence="6">Belongs to the DESIGUAL family.</text>
</comment>
<feature type="transmembrane region" description="Helical" evidence="7">
    <location>
        <begin position="47"/>
        <end position="70"/>
    </location>
</feature>
<evidence type="ECO:0000256" key="1">
    <source>
        <dbReference type="ARBA" id="ARBA00004127"/>
    </source>
</evidence>
<dbReference type="EMBL" id="JAHUZN010000010">
    <property type="protein sequence ID" value="KAG8480874.1"/>
    <property type="molecule type" value="Genomic_DNA"/>
</dbReference>
<keyword evidence="4 7" id="KW-1133">Transmembrane helix</keyword>
<feature type="transmembrane region" description="Helical" evidence="7">
    <location>
        <begin position="150"/>
        <end position="178"/>
    </location>
</feature>
<keyword evidence="2 7" id="KW-0812">Transmembrane</keyword>
<evidence type="ECO:0000256" key="5">
    <source>
        <dbReference type="ARBA" id="ARBA00023136"/>
    </source>
</evidence>
<organism evidence="8 9">
    <name type="scientific">Gossypium anomalum</name>
    <dbReference type="NCBI Taxonomy" id="47600"/>
    <lineage>
        <taxon>Eukaryota</taxon>
        <taxon>Viridiplantae</taxon>
        <taxon>Streptophyta</taxon>
        <taxon>Embryophyta</taxon>
        <taxon>Tracheophyta</taxon>
        <taxon>Spermatophyta</taxon>
        <taxon>Magnoliopsida</taxon>
        <taxon>eudicotyledons</taxon>
        <taxon>Gunneridae</taxon>
        <taxon>Pentapetalae</taxon>
        <taxon>rosids</taxon>
        <taxon>malvids</taxon>
        <taxon>Malvales</taxon>
        <taxon>Malvaceae</taxon>
        <taxon>Malvoideae</taxon>
        <taxon>Gossypium</taxon>
    </lineage>
</organism>
<proteinExistence type="inferred from homology"/>
<evidence type="ECO:0000256" key="7">
    <source>
        <dbReference type="SAM" id="Phobius"/>
    </source>
</evidence>
<dbReference type="InterPro" id="IPR009606">
    <property type="entry name" value="DEAL/Modifying_wall_lignin1/2"/>
</dbReference>
<evidence type="ECO:0000256" key="6">
    <source>
        <dbReference type="ARBA" id="ARBA00029467"/>
    </source>
</evidence>
<feature type="transmembrane region" description="Helical" evidence="7">
    <location>
        <begin position="102"/>
        <end position="130"/>
    </location>
</feature>
<feature type="transmembrane region" description="Helical" evidence="7">
    <location>
        <begin position="199"/>
        <end position="220"/>
    </location>
</feature>